<dbReference type="OrthoDB" id="2157530at2759"/>
<gene>
    <name evidence="2" type="ORF">L207DRAFT_229466</name>
</gene>
<protein>
    <submittedName>
        <fullName evidence="2">HET-domain-containing protein</fullName>
    </submittedName>
</protein>
<accession>A0A2J6QVK5</accession>
<dbReference type="InterPro" id="IPR010730">
    <property type="entry name" value="HET"/>
</dbReference>
<evidence type="ECO:0000313" key="3">
    <source>
        <dbReference type="Proteomes" id="UP000235786"/>
    </source>
</evidence>
<dbReference type="PANTHER" id="PTHR24148:SF64">
    <property type="entry name" value="HETEROKARYON INCOMPATIBILITY DOMAIN-CONTAINING PROTEIN"/>
    <property type="match status" value="1"/>
</dbReference>
<name>A0A2J6QVK5_HYAVF</name>
<dbReference type="Proteomes" id="UP000235786">
    <property type="component" value="Unassembled WGS sequence"/>
</dbReference>
<dbReference type="PANTHER" id="PTHR24148">
    <property type="entry name" value="ANKYRIN REPEAT DOMAIN-CONTAINING PROTEIN 39 HOMOLOG-RELATED"/>
    <property type="match status" value="1"/>
</dbReference>
<dbReference type="Pfam" id="PF26639">
    <property type="entry name" value="Het-6_barrel"/>
    <property type="match status" value="1"/>
</dbReference>
<evidence type="ECO:0000313" key="2">
    <source>
        <dbReference type="EMBL" id="PMD30290.1"/>
    </source>
</evidence>
<sequence>MESPNLHYNYEPLLGPEHIRTLTLQGTSNGIISCTIQQISVTEGGYQALSYVWGSEEKLFHAQVLDADGRPVGTIPLTKNLNDALQDLWNAAELTSKLFWIDQICIDQEDGEKSHQVALMGKIYENAKRVVTYLGPVEDEEVEEERLELLKRLYNHFLPNLEILSQMWDLYTAYHNRSSLPVSKLPNDLAGDAISEERWQSLVDLCFGEWATRLWIVQEQTLNTDTVMLHGSRLLSWETVAIISMLFYLDFIPRKHVDRFWRKGRRPFEENPWDISESIFAIWRTYRLKRKTPGGVITSSRDILSNMFRFQNLQCRDHRDRIYALLAISSDALELGISPDYSKSPQKIFLDASISIINHRKDLVMLNFACHMDNLSDFTHPSWAIALPQPVHLQPNLLEPVTFRPHPQPNVHPPALLHSRGKSSVLIVRGRIVDRISLATAPLYSSRSFDLGIGDAAYMETCSQYIGALSDVLYNLGITLENAAALCRAMILNPTWQPLQGQGSLTDQTAYHFWCYLRYLARSIEEDTLRLGLENHTAVRSDQLIKILAPSILRLEIDSFSITNKLSAIEDNAVDHVWKYAYMEGRSFCITKEKRVCSCSSKIESGDVIAAFCGADRLFVLRPTGGGRYRLVGDAYVDGLMFGEAYEGVNADEVDYDIGLI</sequence>
<proteinExistence type="predicted"/>
<dbReference type="Pfam" id="PF06985">
    <property type="entry name" value="HET"/>
    <property type="match status" value="1"/>
</dbReference>
<keyword evidence="3" id="KW-1185">Reference proteome</keyword>
<dbReference type="InterPro" id="IPR052895">
    <property type="entry name" value="HetReg/Transcr_Mod"/>
</dbReference>
<feature type="domain" description="Heterokaryon incompatibility" evidence="1">
    <location>
        <begin position="46"/>
        <end position="219"/>
    </location>
</feature>
<dbReference type="EMBL" id="KZ613968">
    <property type="protein sequence ID" value="PMD30290.1"/>
    <property type="molecule type" value="Genomic_DNA"/>
</dbReference>
<reference evidence="2 3" key="1">
    <citation type="submission" date="2016-04" db="EMBL/GenBank/DDBJ databases">
        <title>A degradative enzymes factory behind the ericoid mycorrhizal symbiosis.</title>
        <authorList>
            <consortium name="DOE Joint Genome Institute"/>
            <person name="Martino E."/>
            <person name="Morin E."/>
            <person name="Grelet G."/>
            <person name="Kuo A."/>
            <person name="Kohler A."/>
            <person name="Daghino S."/>
            <person name="Barry K."/>
            <person name="Choi C."/>
            <person name="Cichocki N."/>
            <person name="Clum A."/>
            <person name="Copeland A."/>
            <person name="Hainaut M."/>
            <person name="Haridas S."/>
            <person name="Labutti K."/>
            <person name="Lindquist E."/>
            <person name="Lipzen A."/>
            <person name="Khouja H.-R."/>
            <person name="Murat C."/>
            <person name="Ohm R."/>
            <person name="Olson A."/>
            <person name="Spatafora J."/>
            <person name="Veneault-Fourrey C."/>
            <person name="Henrissat B."/>
            <person name="Grigoriev I."/>
            <person name="Martin F."/>
            <person name="Perotto S."/>
        </authorList>
    </citation>
    <scope>NUCLEOTIDE SEQUENCE [LARGE SCALE GENOMIC DNA]</scope>
    <source>
        <strain evidence="2 3">F</strain>
    </source>
</reference>
<dbReference type="AlphaFoldDB" id="A0A2J6QVK5"/>
<evidence type="ECO:0000259" key="1">
    <source>
        <dbReference type="Pfam" id="PF06985"/>
    </source>
</evidence>
<organism evidence="2 3">
    <name type="scientific">Hyaloscypha variabilis (strain UAMH 11265 / GT02V1 / F)</name>
    <name type="common">Meliniomyces variabilis</name>
    <dbReference type="NCBI Taxonomy" id="1149755"/>
    <lineage>
        <taxon>Eukaryota</taxon>
        <taxon>Fungi</taxon>
        <taxon>Dikarya</taxon>
        <taxon>Ascomycota</taxon>
        <taxon>Pezizomycotina</taxon>
        <taxon>Leotiomycetes</taxon>
        <taxon>Helotiales</taxon>
        <taxon>Hyaloscyphaceae</taxon>
        <taxon>Hyaloscypha</taxon>
        <taxon>Hyaloscypha variabilis</taxon>
    </lineage>
</organism>